<proteinExistence type="predicted"/>
<organism evidence="2 3">
    <name type="scientific">Thiohalophilus thiocyanatoxydans</name>
    <dbReference type="NCBI Taxonomy" id="381308"/>
    <lineage>
        <taxon>Bacteria</taxon>
        <taxon>Pseudomonadati</taxon>
        <taxon>Pseudomonadota</taxon>
        <taxon>Gammaproteobacteria</taxon>
        <taxon>Thiohalomonadales</taxon>
        <taxon>Thiohalophilaceae</taxon>
        <taxon>Thiohalophilus</taxon>
    </lineage>
</organism>
<comment type="caution">
    <text evidence="2">The sequence shown here is derived from an EMBL/GenBank/DDBJ whole genome shotgun (WGS) entry which is preliminary data.</text>
</comment>
<name>A0A4R8IYL1_9GAMM</name>
<dbReference type="Proteomes" id="UP000294914">
    <property type="component" value="Unassembled WGS sequence"/>
</dbReference>
<dbReference type="RefSeq" id="WP_134082206.1">
    <property type="nucleotide sequence ID" value="NZ_SOQX01000002.1"/>
</dbReference>
<feature type="compositionally biased region" description="Basic residues" evidence="1">
    <location>
        <begin position="112"/>
        <end position="188"/>
    </location>
</feature>
<gene>
    <name evidence="2" type="ORF">EDC23_1313</name>
</gene>
<dbReference type="AlphaFoldDB" id="A0A4R8IYL1"/>
<evidence type="ECO:0000313" key="2">
    <source>
        <dbReference type="EMBL" id="TDY02929.1"/>
    </source>
</evidence>
<evidence type="ECO:0000256" key="1">
    <source>
        <dbReference type="SAM" id="MobiDB-lite"/>
    </source>
</evidence>
<accession>A0A4R8IYL1</accession>
<keyword evidence="3" id="KW-1185">Reference proteome</keyword>
<evidence type="ECO:0000313" key="3">
    <source>
        <dbReference type="Proteomes" id="UP000294914"/>
    </source>
</evidence>
<feature type="region of interest" description="Disordered" evidence="1">
    <location>
        <begin position="105"/>
        <end position="188"/>
    </location>
</feature>
<dbReference type="EMBL" id="SOQX01000002">
    <property type="protein sequence ID" value="TDY02929.1"/>
    <property type="molecule type" value="Genomic_DNA"/>
</dbReference>
<sequence length="188" mass="21179">MATKKTGAGSGFRESVRTRASDALKEVEKIRELMMKEIHEGFDKVSDKVSSAAKSTSQRTEHFRHQVSDIHPREYWEKTVREVEELRDELITGVSDRVNQLRKATENAFAKSGKKTSKKKAEKKSASKKKAAKKKTAGKKASKKKTAAKKTAKKKATRKKGVRKKTTKKKVAKKKVSKKKPVRKKARG</sequence>
<protein>
    <submittedName>
        <fullName evidence="2">Uncharacterized protein</fullName>
    </submittedName>
</protein>
<reference evidence="2 3" key="1">
    <citation type="submission" date="2019-03" db="EMBL/GenBank/DDBJ databases">
        <title>Genomic Encyclopedia of Type Strains, Phase IV (KMG-IV): sequencing the most valuable type-strain genomes for metagenomic binning, comparative biology and taxonomic classification.</title>
        <authorList>
            <person name="Goeker M."/>
        </authorList>
    </citation>
    <scope>NUCLEOTIDE SEQUENCE [LARGE SCALE GENOMIC DNA]</scope>
    <source>
        <strain evidence="2 3">DSM 16326</strain>
    </source>
</reference>
<feature type="region of interest" description="Disordered" evidence="1">
    <location>
        <begin position="45"/>
        <end position="66"/>
    </location>
</feature>